<sequence length="670" mass="73849">MSILSAAGLSKAFGAKDIFSGISLEIPHGAKIALVGPNGAGKTTLIRILVGQDEPSSGTINRMRGLRIGYLPQRPELLSAQTLWEEMLSAFEALRRREAALLQMAQQISERPDDAELLERYGAAQHAFERDGGYTYETRIKQVLQGLGFEADTYHKPLSLLSGGQRTRALLAKLLLQQPELLVLDEPTNHLDVQAIEWLEGYLSAWRGALLLVSHDRYFMDRVVNTIWELDCGRLESYSGNYSAYLAQRQARWDYHLKLFESERERLLADLDFIKRNIARESTNARAIGKLRLLSRELAAIEQLGLIAYKNARSWSETGVGGVRLYTVAEAEAAIKALKPSSVRPRQVRMRLNLQSGARSGDKVLMTHNLVVGYAAQAPLLRVPDLTLYRGEVAAIIGPNGVGKSTLLKTLLGALPPLAGERKLGAQVKIGYFAQAHESLSEERTLLDEILSVRELPISQARDHLANFLFTGDDVFRTVSTLSGGERGRLALAKLALSGANLLLLDEPTNHLDIPAQEVLQDILAQFEGTILLVSHDRYLINALATQIWSARPGQLDVFVGTYSAYLAEREATKAATAAANATARQARRSEAPHRANKADGLSTREREKRVAQIEADIHQLETDLARLEAELALASANGDVERVRTLGEAYAQAQSALDAHLREWETLLA</sequence>
<dbReference type="GO" id="GO:0005524">
    <property type="term" value="F:ATP binding"/>
    <property type="evidence" value="ECO:0007669"/>
    <property type="project" value="UniProtKB-KW"/>
</dbReference>
<dbReference type="PANTHER" id="PTHR42855:SF2">
    <property type="entry name" value="DRUG RESISTANCE ABC TRANSPORTER,ATP-BINDING PROTEIN"/>
    <property type="match status" value="1"/>
</dbReference>
<evidence type="ECO:0000259" key="4">
    <source>
        <dbReference type="PROSITE" id="PS50893"/>
    </source>
</evidence>
<dbReference type="InterPro" id="IPR017871">
    <property type="entry name" value="ABC_transporter-like_CS"/>
</dbReference>
<feature type="region of interest" description="Disordered" evidence="3">
    <location>
        <begin position="579"/>
        <end position="606"/>
    </location>
</feature>
<dbReference type="InterPro" id="IPR037118">
    <property type="entry name" value="Val-tRNA_synth_C_sf"/>
</dbReference>
<dbReference type="PROSITE" id="PS50893">
    <property type="entry name" value="ABC_TRANSPORTER_2"/>
    <property type="match status" value="2"/>
</dbReference>
<dbReference type="GO" id="GO:0003677">
    <property type="term" value="F:DNA binding"/>
    <property type="evidence" value="ECO:0007669"/>
    <property type="project" value="InterPro"/>
</dbReference>
<protein>
    <submittedName>
        <fullName evidence="5">ABC transporter ATP-binding protein</fullName>
    </submittedName>
</protein>
<keyword evidence="2 5" id="KW-0067">ATP-binding</keyword>
<keyword evidence="1" id="KW-0547">Nucleotide-binding</keyword>
<dbReference type="SMART" id="SM00382">
    <property type="entry name" value="AAA"/>
    <property type="match status" value="2"/>
</dbReference>
<dbReference type="Gene3D" id="3.40.50.300">
    <property type="entry name" value="P-loop containing nucleotide triphosphate hydrolases"/>
    <property type="match status" value="2"/>
</dbReference>
<organism evidence="5 6">
    <name type="scientific">Candidatus Thermofonsia Clade 1 bacterium</name>
    <dbReference type="NCBI Taxonomy" id="2364210"/>
    <lineage>
        <taxon>Bacteria</taxon>
        <taxon>Bacillati</taxon>
        <taxon>Chloroflexota</taxon>
        <taxon>Candidatus Thermofontia</taxon>
        <taxon>Candidatus Thermofonsia Clade 1</taxon>
    </lineage>
</organism>
<comment type="caution">
    <text evidence="5">The sequence shown here is derived from an EMBL/GenBank/DDBJ whole genome shotgun (WGS) entry which is preliminary data.</text>
</comment>
<accession>A0A2M8PG44</accession>
<dbReference type="AlphaFoldDB" id="A0A2M8PG44"/>
<dbReference type="InterPro" id="IPR032781">
    <property type="entry name" value="ABC_tran_Xtn"/>
</dbReference>
<dbReference type="InterPro" id="IPR003593">
    <property type="entry name" value="AAA+_ATPase"/>
</dbReference>
<dbReference type="InterPro" id="IPR027417">
    <property type="entry name" value="P-loop_NTPase"/>
</dbReference>
<evidence type="ECO:0000313" key="6">
    <source>
        <dbReference type="Proteomes" id="UP000229681"/>
    </source>
</evidence>
<dbReference type="SUPFAM" id="SSF52540">
    <property type="entry name" value="P-loop containing nucleoside triphosphate hydrolases"/>
    <property type="match status" value="2"/>
</dbReference>
<dbReference type="EMBL" id="PGTM01000048">
    <property type="protein sequence ID" value="PJF36512.1"/>
    <property type="molecule type" value="Genomic_DNA"/>
</dbReference>
<dbReference type="PROSITE" id="PS00211">
    <property type="entry name" value="ABC_TRANSPORTER_1"/>
    <property type="match status" value="1"/>
</dbReference>
<dbReference type="Pfam" id="PF16326">
    <property type="entry name" value="ABC_tran_CTD"/>
    <property type="match status" value="1"/>
</dbReference>
<reference evidence="5 6" key="1">
    <citation type="submission" date="2017-11" db="EMBL/GenBank/DDBJ databases">
        <title>Evolution of Phototrophy in the Chloroflexi Phylum Driven by Horizontal Gene Transfer.</title>
        <authorList>
            <person name="Ward L.M."/>
            <person name="Hemp J."/>
            <person name="Shih P.M."/>
            <person name="Mcglynn S.E."/>
            <person name="Fischer W."/>
        </authorList>
    </citation>
    <scope>NUCLEOTIDE SEQUENCE [LARGE SCALE GENOMIC DNA]</scope>
    <source>
        <strain evidence="5">JP3_13</strain>
    </source>
</reference>
<evidence type="ECO:0000313" key="5">
    <source>
        <dbReference type="EMBL" id="PJF36512.1"/>
    </source>
</evidence>
<dbReference type="InterPro" id="IPR032524">
    <property type="entry name" value="ABC_tran_C"/>
</dbReference>
<feature type="domain" description="ABC transporter" evidence="4">
    <location>
        <begin position="4"/>
        <end position="257"/>
    </location>
</feature>
<dbReference type="InterPro" id="IPR051309">
    <property type="entry name" value="ABCF_ATPase"/>
</dbReference>
<dbReference type="GO" id="GO:0016887">
    <property type="term" value="F:ATP hydrolysis activity"/>
    <property type="evidence" value="ECO:0007669"/>
    <property type="project" value="InterPro"/>
</dbReference>
<dbReference type="NCBIfam" id="NF000355">
    <property type="entry name" value="ribo_prot_ABC_F"/>
    <property type="match status" value="1"/>
</dbReference>
<name>A0A2M8PG44_9CHLR</name>
<evidence type="ECO:0000256" key="1">
    <source>
        <dbReference type="ARBA" id="ARBA00022741"/>
    </source>
</evidence>
<gene>
    <name evidence="5" type="ORF">CUN49_05055</name>
</gene>
<dbReference type="Gene3D" id="1.10.287.380">
    <property type="entry name" value="Valyl-tRNA synthetase, C-terminal domain"/>
    <property type="match status" value="1"/>
</dbReference>
<dbReference type="FunFam" id="3.40.50.300:FF:000011">
    <property type="entry name" value="Putative ABC transporter ATP-binding component"/>
    <property type="match status" value="1"/>
</dbReference>
<evidence type="ECO:0000256" key="3">
    <source>
        <dbReference type="SAM" id="MobiDB-lite"/>
    </source>
</evidence>
<evidence type="ECO:0000256" key="2">
    <source>
        <dbReference type="ARBA" id="ARBA00022840"/>
    </source>
</evidence>
<proteinExistence type="predicted"/>
<dbReference type="Pfam" id="PF12848">
    <property type="entry name" value="ABC_tran_Xtn"/>
    <property type="match status" value="1"/>
</dbReference>
<feature type="compositionally biased region" description="Basic and acidic residues" evidence="3">
    <location>
        <begin position="588"/>
        <end position="606"/>
    </location>
</feature>
<dbReference type="CDD" id="cd03221">
    <property type="entry name" value="ABCF_EF-3"/>
    <property type="match status" value="2"/>
</dbReference>
<dbReference type="InterPro" id="IPR003439">
    <property type="entry name" value="ABC_transporter-like_ATP-bd"/>
</dbReference>
<dbReference type="Proteomes" id="UP000229681">
    <property type="component" value="Unassembled WGS sequence"/>
</dbReference>
<feature type="domain" description="ABC transporter" evidence="4">
    <location>
        <begin position="365"/>
        <end position="578"/>
    </location>
</feature>
<dbReference type="Pfam" id="PF00005">
    <property type="entry name" value="ABC_tran"/>
    <property type="match status" value="2"/>
</dbReference>
<dbReference type="PANTHER" id="PTHR42855">
    <property type="entry name" value="ABC TRANSPORTER ATP-BINDING SUBUNIT"/>
    <property type="match status" value="1"/>
</dbReference>